<feature type="domain" description="Peptidase M15A C-terminal" evidence="14">
    <location>
        <begin position="276"/>
        <end position="379"/>
    </location>
</feature>
<dbReference type="SUPFAM" id="SSF55166">
    <property type="entry name" value="Hedgehog/DD-peptidase"/>
    <property type="match status" value="1"/>
</dbReference>
<dbReference type="GO" id="GO:0004180">
    <property type="term" value="F:carboxypeptidase activity"/>
    <property type="evidence" value="ECO:0007669"/>
    <property type="project" value="UniProtKB-KW"/>
</dbReference>
<feature type="region of interest" description="Disordered" evidence="12">
    <location>
        <begin position="50"/>
        <end position="203"/>
    </location>
</feature>
<keyword evidence="4" id="KW-0479">Metal-binding</keyword>
<comment type="caution">
    <text evidence="15">The sequence shown here is derived from an EMBL/GenBank/DDBJ whole genome shotgun (WGS) entry which is preliminary data.</text>
</comment>
<comment type="similarity">
    <text evidence="10">Belongs to the peptidase M15 family.</text>
</comment>
<evidence type="ECO:0000256" key="12">
    <source>
        <dbReference type="SAM" id="MobiDB-lite"/>
    </source>
</evidence>
<dbReference type="InterPro" id="IPR013230">
    <property type="entry name" value="Peptidase_M15A_C"/>
</dbReference>
<feature type="signal peptide" evidence="13">
    <location>
        <begin position="1"/>
        <end position="31"/>
    </location>
</feature>
<keyword evidence="7" id="KW-0862">Zinc</keyword>
<dbReference type="Proteomes" id="UP001205906">
    <property type="component" value="Unassembled WGS sequence"/>
</dbReference>
<evidence type="ECO:0000256" key="10">
    <source>
        <dbReference type="ARBA" id="ARBA00093448"/>
    </source>
</evidence>
<evidence type="ECO:0000256" key="13">
    <source>
        <dbReference type="SAM" id="SignalP"/>
    </source>
</evidence>
<evidence type="ECO:0000256" key="11">
    <source>
        <dbReference type="ARBA" id="ARBA00093666"/>
    </source>
</evidence>
<keyword evidence="8" id="KW-0482">Metalloprotease</keyword>
<feature type="chain" id="PRO_5047410854" description="Murein endopeptidase K" evidence="13">
    <location>
        <begin position="32"/>
        <end position="394"/>
    </location>
</feature>
<evidence type="ECO:0000256" key="4">
    <source>
        <dbReference type="ARBA" id="ARBA00022723"/>
    </source>
</evidence>
<dbReference type="Gene3D" id="3.30.1380.10">
    <property type="match status" value="1"/>
</dbReference>
<evidence type="ECO:0000313" key="15">
    <source>
        <dbReference type="EMBL" id="MCO6052011.1"/>
    </source>
</evidence>
<sequence length="394" mass="41205">MKPDRKPAAAALSRTALAPLLAILLASCTSASGPQLQTAGVSHSGAAALSSVETKADAKPTVTAEGDAVPAAQAFAEAADKPLPEKVSSAPGARPETAAEAAKQENSQTQVASAEEPAKPQAVASESRLPTAPAGAPPLVDKNKESFLSAFFGNGANGSKSDTTTKPLLASEREATPEAIPAVAVKQDRMRPPGSGSVGENDAPKPIIRLASVEKPISASATNLQYDKDNPLPGVRQSSLFEIKRKSGLNDDSDVDVNEDTVEGGYQVASASGLARLAPNGLLKQRESVDTACLKPGLVRSLKQAEAHFGKKLVITSGYRSPSYNRKVNGARKSMHMQCAAADIQMAGVSKWELANYFRAQPDRGGVGTYCNTQSIHVDVGPERDWNWRCSRKG</sequence>
<dbReference type="InterPro" id="IPR010275">
    <property type="entry name" value="MepK"/>
</dbReference>
<protein>
    <recommendedName>
        <fullName evidence="11">Murein endopeptidase K</fullName>
    </recommendedName>
</protein>
<evidence type="ECO:0000256" key="7">
    <source>
        <dbReference type="ARBA" id="ARBA00022833"/>
    </source>
</evidence>
<evidence type="ECO:0000256" key="8">
    <source>
        <dbReference type="ARBA" id="ARBA00023049"/>
    </source>
</evidence>
<name>A0ABT1CDI6_9HYPH</name>
<keyword evidence="9" id="KW-0961">Cell wall biogenesis/degradation</keyword>
<dbReference type="PANTHER" id="PTHR37425">
    <property type="match status" value="1"/>
</dbReference>
<comment type="pathway">
    <text evidence="2">Cell wall biogenesis; cell wall polysaccharide biosynthesis.</text>
</comment>
<keyword evidence="16" id="KW-1185">Reference proteome</keyword>
<evidence type="ECO:0000313" key="16">
    <source>
        <dbReference type="Proteomes" id="UP001205906"/>
    </source>
</evidence>
<feature type="compositionally biased region" description="Polar residues" evidence="12">
    <location>
        <begin position="157"/>
        <end position="166"/>
    </location>
</feature>
<dbReference type="EMBL" id="JAMXQS010000010">
    <property type="protein sequence ID" value="MCO6052011.1"/>
    <property type="molecule type" value="Genomic_DNA"/>
</dbReference>
<reference evidence="15 16" key="1">
    <citation type="submission" date="2022-06" db="EMBL/GenBank/DDBJ databases">
        <title>Mesorhizobium sp. strain RP14 Genome sequencing and assembly.</title>
        <authorList>
            <person name="Kim I."/>
        </authorList>
    </citation>
    <scope>NUCLEOTIDE SEQUENCE [LARGE SCALE GENOMIC DNA]</scope>
    <source>
        <strain evidence="16">RP14(2022)</strain>
    </source>
</reference>
<evidence type="ECO:0000256" key="2">
    <source>
        <dbReference type="ARBA" id="ARBA00004776"/>
    </source>
</evidence>
<evidence type="ECO:0000256" key="9">
    <source>
        <dbReference type="ARBA" id="ARBA00023316"/>
    </source>
</evidence>
<keyword evidence="3" id="KW-0645">Protease</keyword>
<dbReference type="RefSeq" id="WP_252822138.1">
    <property type="nucleotide sequence ID" value="NZ_JAMXQS010000010.1"/>
</dbReference>
<evidence type="ECO:0000256" key="3">
    <source>
        <dbReference type="ARBA" id="ARBA00022670"/>
    </source>
</evidence>
<comment type="cofactor">
    <cofactor evidence="1">
        <name>Zn(2+)</name>
        <dbReference type="ChEBI" id="CHEBI:29105"/>
    </cofactor>
</comment>
<keyword evidence="5 13" id="KW-0732">Signal</keyword>
<accession>A0ABT1CDI6</accession>
<evidence type="ECO:0000256" key="6">
    <source>
        <dbReference type="ARBA" id="ARBA00022801"/>
    </source>
</evidence>
<evidence type="ECO:0000256" key="5">
    <source>
        <dbReference type="ARBA" id="ARBA00022729"/>
    </source>
</evidence>
<dbReference type="PANTHER" id="PTHR37425:SF1">
    <property type="entry name" value="OUTER MEMBRANE PROTEIN"/>
    <property type="match status" value="1"/>
</dbReference>
<dbReference type="InterPro" id="IPR009045">
    <property type="entry name" value="Zn_M74/Hedgehog-like"/>
</dbReference>
<evidence type="ECO:0000259" key="14">
    <source>
        <dbReference type="Pfam" id="PF08291"/>
    </source>
</evidence>
<evidence type="ECO:0000256" key="1">
    <source>
        <dbReference type="ARBA" id="ARBA00001947"/>
    </source>
</evidence>
<dbReference type="PROSITE" id="PS51257">
    <property type="entry name" value="PROKAR_LIPOPROTEIN"/>
    <property type="match status" value="1"/>
</dbReference>
<keyword evidence="15" id="KW-0121">Carboxypeptidase</keyword>
<feature type="compositionally biased region" description="Low complexity" evidence="12">
    <location>
        <begin position="68"/>
        <end position="77"/>
    </location>
</feature>
<proteinExistence type="inferred from homology"/>
<organism evidence="15 16">
    <name type="scientific">Mesorhizobium liriopis</name>
    <dbReference type="NCBI Taxonomy" id="2953882"/>
    <lineage>
        <taxon>Bacteria</taxon>
        <taxon>Pseudomonadati</taxon>
        <taxon>Pseudomonadota</taxon>
        <taxon>Alphaproteobacteria</taxon>
        <taxon>Hyphomicrobiales</taxon>
        <taxon>Phyllobacteriaceae</taxon>
        <taxon>Mesorhizobium</taxon>
    </lineage>
</organism>
<gene>
    <name evidence="15" type="ORF">NGM99_19665</name>
</gene>
<dbReference type="Pfam" id="PF08291">
    <property type="entry name" value="Peptidase_M15_3"/>
    <property type="match status" value="1"/>
</dbReference>
<keyword evidence="6" id="KW-0378">Hydrolase</keyword>